<keyword evidence="2" id="KW-0170">Cobalt</keyword>
<dbReference type="AlphaFoldDB" id="A0A0E2E512"/>
<name>A0A0E2E512_TREDN</name>
<keyword evidence="2" id="KW-0479">Metal-binding</keyword>
<accession>A0A0E2E512</accession>
<feature type="active site" description="Proton acceptor" evidence="1">
    <location>
        <position position="134"/>
    </location>
</feature>
<evidence type="ECO:0000256" key="2">
    <source>
        <dbReference type="PIRSR" id="PIRSR033579-3"/>
    </source>
</evidence>
<dbReference type="InterPro" id="IPR010388">
    <property type="entry name" value="Anaerobic_Co-chelatase"/>
</dbReference>
<dbReference type="Proteomes" id="UP000011705">
    <property type="component" value="Chromosome"/>
</dbReference>
<dbReference type="HOGENOM" id="CLU_036584_1_1_12"/>
<dbReference type="PIRSF" id="PIRSF033579">
    <property type="entry name" value="Anaer_Co_chel"/>
    <property type="match status" value="1"/>
</dbReference>
<dbReference type="GO" id="GO:0046872">
    <property type="term" value="F:metal ion binding"/>
    <property type="evidence" value="ECO:0007669"/>
    <property type="project" value="UniProtKB-KW"/>
</dbReference>
<dbReference type="Gene3D" id="3.40.50.1400">
    <property type="match status" value="2"/>
</dbReference>
<dbReference type="SUPFAM" id="SSF53800">
    <property type="entry name" value="Chelatase"/>
    <property type="match status" value="1"/>
</dbReference>
<evidence type="ECO:0000313" key="3">
    <source>
        <dbReference type="EMBL" id="EMB33505.1"/>
    </source>
</evidence>
<dbReference type="CDD" id="cd03413">
    <property type="entry name" value="CbiK_C"/>
    <property type="match status" value="1"/>
</dbReference>
<proteinExistence type="predicted"/>
<gene>
    <name evidence="3" type="ORF">HMPREF9726_01319</name>
</gene>
<dbReference type="GO" id="GO:0019251">
    <property type="term" value="P:anaerobic cobalamin biosynthetic process"/>
    <property type="evidence" value="ECO:0007669"/>
    <property type="project" value="InterPro"/>
</dbReference>
<organism evidence="3">
    <name type="scientific">Treponema denticola H-22</name>
    <dbReference type="NCBI Taxonomy" id="999432"/>
    <lineage>
        <taxon>Bacteria</taxon>
        <taxon>Pseudomonadati</taxon>
        <taxon>Spirochaetota</taxon>
        <taxon>Spirochaetia</taxon>
        <taxon>Spirochaetales</taxon>
        <taxon>Treponemataceae</taxon>
        <taxon>Treponema</taxon>
    </lineage>
</organism>
<sequence>MKKAIVIASFGTSYAETREKTIDTIEKEAAGRFKDYEIFKAYTSNMVRAILKKRDSINVASPKEIIQELQEKGFSEIYIQPTHIIPGEEYEKLQFENTILGQPLLHENADLDEIIKALELKKPEDDTAIVFMGHGSSHEADKFYEIMQNKLNSQGLENVLIGTVEGSVELKDILPILAERKIKKIELYPFMMVAGDHAHNDMAGDEEDSWFTILKNEGYEVNANLKGLGEYPMIREILYNSLENTINCRRG</sequence>
<comment type="caution">
    <text evidence="3">The sequence shown here is derived from an EMBL/GenBank/DDBJ whole genome shotgun (WGS) entry which is preliminary data.</text>
</comment>
<evidence type="ECO:0008006" key="4">
    <source>
        <dbReference type="Google" id="ProtNLM"/>
    </source>
</evidence>
<dbReference type="RefSeq" id="WP_002676120.1">
    <property type="nucleotide sequence ID" value="NZ_CM001795.1"/>
</dbReference>
<dbReference type="Pfam" id="PF06180">
    <property type="entry name" value="CbiK"/>
    <property type="match status" value="1"/>
</dbReference>
<protein>
    <recommendedName>
        <fullName evidence="4">Sirohydrochlorin cobaltochelatase</fullName>
    </recommendedName>
</protein>
<dbReference type="GO" id="GO:0016852">
    <property type="term" value="F:sirohydrochlorin cobaltochelatase activity"/>
    <property type="evidence" value="ECO:0007669"/>
    <property type="project" value="InterPro"/>
</dbReference>
<dbReference type="EMBL" id="AGDV01000011">
    <property type="protein sequence ID" value="EMB33505.1"/>
    <property type="molecule type" value="Genomic_DNA"/>
</dbReference>
<evidence type="ECO:0000256" key="1">
    <source>
        <dbReference type="PIRSR" id="PIRSR033579-1"/>
    </source>
</evidence>
<feature type="binding site" evidence="2">
    <location>
        <position position="197"/>
    </location>
    <ligand>
        <name>Co(2+)</name>
        <dbReference type="ChEBI" id="CHEBI:48828"/>
    </ligand>
</feature>
<dbReference type="PATRIC" id="fig|999432.5.peg.1372"/>
<dbReference type="CDD" id="cd03412">
    <property type="entry name" value="CbiK_N"/>
    <property type="match status" value="1"/>
</dbReference>
<feature type="binding site" evidence="2">
    <location>
        <position position="165"/>
    </location>
    <ligand>
        <name>Co(2+)</name>
        <dbReference type="ChEBI" id="CHEBI:48828"/>
    </ligand>
</feature>
<reference evidence="3" key="1">
    <citation type="submission" date="2012-01" db="EMBL/GenBank/DDBJ databases">
        <title>The Genome Sequence of Treponema denticola H-22.</title>
        <authorList>
            <consortium name="The Broad Institute Genome Sequencing Platform"/>
            <person name="Earl A."/>
            <person name="Ward D."/>
            <person name="Feldgarden M."/>
            <person name="Gevers D."/>
            <person name="Blanton J.M."/>
            <person name="Fenno C.J."/>
            <person name="Baranova O.V."/>
            <person name="Mathney J."/>
            <person name="Dewhirst F.E."/>
            <person name="Izard J."/>
            <person name="Young S.K."/>
            <person name="Zeng Q."/>
            <person name="Gargeya S."/>
            <person name="Fitzgerald M."/>
            <person name="Haas B."/>
            <person name="Abouelleil A."/>
            <person name="Alvarado L."/>
            <person name="Arachchi H.M."/>
            <person name="Berlin A."/>
            <person name="Chapman S.B."/>
            <person name="Gearin G."/>
            <person name="Goldberg J."/>
            <person name="Griggs A."/>
            <person name="Gujja S."/>
            <person name="Hansen M."/>
            <person name="Heiman D."/>
            <person name="Howarth C."/>
            <person name="Larimer J."/>
            <person name="Lui A."/>
            <person name="MacDonald P.J.P."/>
            <person name="McCowen C."/>
            <person name="Montmayeur A."/>
            <person name="Murphy C."/>
            <person name="Neiman D."/>
            <person name="Pearson M."/>
            <person name="Priest M."/>
            <person name="Roberts A."/>
            <person name="Saif S."/>
            <person name="Shea T."/>
            <person name="Sisk P."/>
            <person name="Stolte C."/>
            <person name="Sykes S."/>
            <person name="Wortman J."/>
            <person name="Nusbaum C."/>
            <person name="Birren B."/>
        </authorList>
    </citation>
    <scope>NUCLEOTIDE SEQUENCE [LARGE SCALE GENOMIC DNA]</scope>
    <source>
        <strain evidence="3">H-22</strain>
    </source>
</reference>
<feature type="binding site" evidence="2">
    <location>
        <position position="134"/>
    </location>
    <ligand>
        <name>Co(2+)</name>
        <dbReference type="ChEBI" id="CHEBI:48828"/>
    </ligand>
</feature>